<proteinExistence type="predicted"/>
<dbReference type="SUPFAM" id="SSF53474">
    <property type="entry name" value="alpha/beta-Hydrolases"/>
    <property type="match status" value="1"/>
</dbReference>
<dbReference type="AlphaFoldDB" id="A0A7R9Q332"/>
<sequence>MIRDLPPNCLLEPSLGAHHYIQLKDIKLHYVSKGNENNQTMLFIHRFPEFWYSWRHQIQEFAKDYHVIAVDTRGYGDSGQPTGFLNYK</sequence>
<feature type="non-terminal residue" evidence="2">
    <location>
        <position position="88"/>
    </location>
</feature>
<dbReference type="EMBL" id="CAJPIZ010007155">
    <property type="protein sequence ID" value="CAG2110090.1"/>
    <property type="molecule type" value="Genomic_DNA"/>
</dbReference>
<evidence type="ECO:0000313" key="2">
    <source>
        <dbReference type="EMBL" id="CAD7629660.1"/>
    </source>
</evidence>
<protein>
    <recommendedName>
        <fullName evidence="1">AB hydrolase-1 domain-containing protein</fullName>
    </recommendedName>
</protein>
<dbReference type="Proteomes" id="UP000759131">
    <property type="component" value="Unassembled WGS sequence"/>
</dbReference>
<dbReference type="OrthoDB" id="408373at2759"/>
<gene>
    <name evidence="2" type="ORF">OSB1V03_LOCUS10075</name>
</gene>
<reference evidence="2" key="1">
    <citation type="submission" date="2020-11" db="EMBL/GenBank/DDBJ databases">
        <authorList>
            <person name="Tran Van P."/>
        </authorList>
    </citation>
    <scope>NUCLEOTIDE SEQUENCE</scope>
</reference>
<keyword evidence="3" id="KW-1185">Reference proteome</keyword>
<evidence type="ECO:0000313" key="3">
    <source>
        <dbReference type="Proteomes" id="UP000759131"/>
    </source>
</evidence>
<dbReference type="GO" id="GO:0004301">
    <property type="term" value="F:epoxide hydrolase activity"/>
    <property type="evidence" value="ECO:0007669"/>
    <property type="project" value="UniProtKB-ARBA"/>
</dbReference>
<dbReference type="Gene3D" id="3.40.50.1820">
    <property type="entry name" value="alpha/beta hydrolase"/>
    <property type="match status" value="1"/>
</dbReference>
<dbReference type="PANTHER" id="PTHR43329">
    <property type="entry name" value="EPOXIDE HYDROLASE"/>
    <property type="match status" value="1"/>
</dbReference>
<dbReference type="EMBL" id="OC861730">
    <property type="protein sequence ID" value="CAD7629660.1"/>
    <property type="molecule type" value="Genomic_DNA"/>
</dbReference>
<dbReference type="Pfam" id="PF00561">
    <property type="entry name" value="Abhydrolase_1"/>
    <property type="match status" value="1"/>
</dbReference>
<feature type="domain" description="AB hydrolase-1" evidence="1">
    <location>
        <begin position="40"/>
        <end position="82"/>
    </location>
</feature>
<evidence type="ECO:0000259" key="1">
    <source>
        <dbReference type="Pfam" id="PF00561"/>
    </source>
</evidence>
<name>A0A7R9Q332_9ACAR</name>
<accession>A0A7R9Q332</accession>
<dbReference type="InterPro" id="IPR029058">
    <property type="entry name" value="AB_hydrolase_fold"/>
</dbReference>
<organism evidence="2">
    <name type="scientific">Medioppia subpectinata</name>
    <dbReference type="NCBI Taxonomy" id="1979941"/>
    <lineage>
        <taxon>Eukaryota</taxon>
        <taxon>Metazoa</taxon>
        <taxon>Ecdysozoa</taxon>
        <taxon>Arthropoda</taxon>
        <taxon>Chelicerata</taxon>
        <taxon>Arachnida</taxon>
        <taxon>Acari</taxon>
        <taxon>Acariformes</taxon>
        <taxon>Sarcoptiformes</taxon>
        <taxon>Oribatida</taxon>
        <taxon>Brachypylina</taxon>
        <taxon>Oppioidea</taxon>
        <taxon>Oppiidae</taxon>
        <taxon>Medioppia</taxon>
    </lineage>
</organism>
<dbReference type="InterPro" id="IPR000073">
    <property type="entry name" value="AB_hydrolase_1"/>
</dbReference>